<reference evidence="2" key="1">
    <citation type="journal article" date="2019" name="Int. J. Syst. Evol. Microbiol.">
        <title>The Global Catalogue of Microorganisms (GCM) 10K type strain sequencing project: providing services to taxonomists for standard genome sequencing and annotation.</title>
        <authorList>
            <consortium name="The Broad Institute Genomics Platform"/>
            <consortium name="The Broad Institute Genome Sequencing Center for Infectious Disease"/>
            <person name="Wu L."/>
            <person name="Ma J."/>
        </authorList>
    </citation>
    <scope>NUCLEOTIDE SEQUENCE [LARGE SCALE GENOMIC DNA]</scope>
    <source>
        <strain evidence="2">JCM 17130</strain>
    </source>
</reference>
<dbReference type="RefSeq" id="WP_377306269.1">
    <property type="nucleotide sequence ID" value="NZ_JBHSMK010000009.1"/>
</dbReference>
<evidence type="ECO:0000313" key="1">
    <source>
        <dbReference type="EMBL" id="MFC5437671.1"/>
    </source>
</evidence>
<organism evidence="1 2">
    <name type="scientific">Rhodanobacter umsongensis</name>
    <dbReference type="NCBI Taxonomy" id="633153"/>
    <lineage>
        <taxon>Bacteria</taxon>
        <taxon>Pseudomonadati</taxon>
        <taxon>Pseudomonadota</taxon>
        <taxon>Gammaproteobacteria</taxon>
        <taxon>Lysobacterales</taxon>
        <taxon>Rhodanobacteraceae</taxon>
        <taxon>Rhodanobacter</taxon>
    </lineage>
</organism>
<name>A0ABW0JP98_9GAMM</name>
<evidence type="ECO:0000313" key="2">
    <source>
        <dbReference type="Proteomes" id="UP001596013"/>
    </source>
</evidence>
<dbReference type="InterPro" id="IPR006311">
    <property type="entry name" value="TAT_signal"/>
</dbReference>
<sequence length="351" mass="36570">MNDPIITRRTVLKAGATLAGAFALGGLGLRAQAHAGRERPTLVVLWLNGGPAGLFNSADSFLSRGAYGVTTDNVRVLANGLCVDAGSLGALPASALAHMASIGFRHGRYPHAEARAAMLEKNSRSLLLQMAAAMPGGAARCAIVNSLGLPVGVAAAPRAERGTVFERVMRFEDVHRHFPAAAFESIRGAYGVPAGSTAIDSQRATFASIESLILAGVGVIFAQPAYTGRPDRQFDTHHDDMGTLARDIMAPITPSLITFLDRVMALPERNVVTLLVGEFSRTLPGADHAPGGTATVIGKYVKTGTTGRQHADGSPPEHAAPPEALWAYAAAALRLGGAAPFGRNPHPELLV</sequence>
<keyword evidence="2" id="KW-1185">Reference proteome</keyword>
<dbReference type="PROSITE" id="PS51318">
    <property type="entry name" value="TAT"/>
    <property type="match status" value="1"/>
</dbReference>
<accession>A0ABW0JP98</accession>
<comment type="caution">
    <text evidence="1">The sequence shown here is derived from an EMBL/GenBank/DDBJ whole genome shotgun (WGS) entry which is preliminary data.</text>
</comment>
<proteinExistence type="predicted"/>
<evidence type="ECO:0008006" key="3">
    <source>
        <dbReference type="Google" id="ProtNLM"/>
    </source>
</evidence>
<dbReference type="Proteomes" id="UP001596013">
    <property type="component" value="Unassembled WGS sequence"/>
</dbReference>
<protein>
    <recommendedName>
        <fullName evidence="3">DUF1501 domain-containing protein</fullName>
    </recommendedName>
</protein>
<gene>
    <name evidence="1" type="ORF">ACFPME_14000</name>
</gene>
<dbReference type="EMBL" id="JBHSMK010000009">
    <property type="protein sequence ID" value="MFC5437671.1"/>
    <property type="molecule type" value="Genomic_DNA"/>
</dbReference>